<dbReference type="Proteomes" id="UP001485476">
    <property type="component" value="Unassembled WGS sequence"/>
</dbReference>
<reference evidence="1 2" key="1">
    <citation type="submission" date="2024-05" db="EMBL/GenBank/DDBJ databases">
        <title>Whole genome sequences of Mycobacterium canettii strains associated with human tuberculosis in Canada.</title>
        <authorList>
            <person name="Islam M.R."/>
            <person name="Soualhine H."/>
        </authorList>
    </citation>
    <scope>NUCLEOTIDE SEQUENCE [LARGE SCALE GENOMIC DNA]</scope>
    <source>
        <strain evidence="1 2">1901080</strain>
    </source>
</reference>
<evidence type="ECO:0000313" key="1">
    <source>
        <dbReference type="EMBL" id="MEQ6322381.1"/>
    </source>
</evidence>
<organism evidence="1 2">
    <name type="scientific">Mycobacterium canetti</name>
    <dbReference type="NCBI Taxonomy" id="78331"/>
    <lineage>
        <taxon>Bacteria</taxon>
        <taxon>Bacillati</taxon>
        <taxon>Actinomycetota</taxon>
        <taxon>Actinomycetes</taxon>
        <taxon>Mycobacteriales</taxon>
        <taxon>Mycobacteriaceae</taxon>
        <taxon>Mycobacterium</taxon>
        <taxon>Mycobacterium tuberculosis complex</taxon>
    </lineage>
</organism>
<dbReference type="RefSeq" id="WP_157185282.1">
    <property type="nucleotide sequence ID" value="NZ_CP141297.1"/>
</dbReference>
<comment type="caution">
    <text evidence="1">The sequence shown here is derived from an EMBL/GenBank/DDBJ whole genome shotgun (WGS) entry which is preliminary data.</text>
</comment>
<name>A0ABV1MJC6_9MYCO</name>
<proteinExistence type="predicted"/>
<protein>
    <submittedName>
        <fullName evidence="1">AbrB/MazE/SpoVT family DNA-binding domain-containing protein</fullName>
    </submittedName>
</protein>
<sequence>MRDHLGLVPGEVEVVADGAGLGVTTLAGDSLGERHGLPVIPAGGAQIDDAAVRTLRDAGQR</sequence>
<dbReference type="GeneID" id="45428066"/>
<dbReference type="EMBL" id="JBEEEP010000071">
    <property type="protein sequence ID" value="MEQ6322381.1"/>
    <property type="molecule type" value="Genomic_DNA"/>
</dbReference>
<accession>A0ABV1MJC6</accession>
<evidence type="ECO:0000313" key="2">
    <source>
        <dbReference type="Proteomes" id="UP001485476"/>
    </source>
</evidence>
<dbReference type="GO" id="GO:0003677">
    <property type="term" value="F:DNA binding"/>
    <property type="evidence" value="ECO:0007669"/>
    <property type="project" value="UniProtKB-KW"/>
</dbReference>
<keyword evidence="1" id="KW-0238">DNA-binding</keyword>
<gene>
    <name evidence="1" type="ORF">ABDZ14_19460</name>
</gene>
<keyword evidence="2" id="KW-1185">Reference proteome</keyword>